<reference evidence="1 2" key="1">
    <citation type="journal article" date="2018" name="Nat. Ecol. Evol.">
        <title>Pezizomycetes genomes reveal the molecular basis of ectomycorrhizal truffle lifestyle.</title>
        <authorList>
            <person name="Murat C."/>
            <person name="Payen T."/>
            <person name="Noel B."/>
            <person name="Kuo A."/>
            <person name="Morin E."/>
            <person name="Chen J."/>
            <person name="Kohler A."/>
            <person name="Krizsan K."/>
            <person name="Balestrini R."/>
            <person name="Da Silva C."/>
            <person name="Montanini B."/>
            <person name="Hainaut M."/>
            <person name="Levati E."/>
            <person name="Barry K.W."/>
            <person name="Belfiori B."/>
            <person name="Cichocki N."/>
            <person name="Clum A."/>
            <person name="Dockter R.B."/>
            <person name="Fauchery L."/>
            <person name="Guy J."/>
            <person name="Iotti M."/>
            <person name="Le Tacon F."/>
            <person name="Lindquist E.A."/>
            <person name="Lipzen A."/>
            <person name="Malagnac F."/>
            <person name="Mello A."/>
            <person name="Molinier V."/>
            <person name="Miyauchi S."/>
            <person name="Poulain J."/>
            <person name="Riccioni C."/>
            <person name="Rubini A."/>
            <person name="Sitrit Y."/>
            <person name="Splivallo R."/>
            <person name="Traeger S."/>
            <person name="Wang M."/>
            <person name="Zifcakova L."/>
            <person name="Wipf D."/>
            <person name="Zambonelli A."/>
            <person name="Paolocci F."/>
            <person name="Nowrousian M."/>
            <person name="Ottonello S."/>
            <person name="Baldrian P."/>
            <person name="Spatafora J.W."/>
            <person name="Henrissat B."/>
            <person name="Nagy L.G."/>
            <person name="Aury J.M."/>
            <person name="Wincker P."/>
            <person name="Grigoriev I.V."/>
            <person name="Bonfante P."/>
            <person name="Martin F.M."/>
        </authorList>
    </citation>
    <scope>NUCLEOTIDE SEQUENCE [LARGE SCALE GENOMIC DNA]</scope>
    <source>
        <strain evidence="1 2">120613-1</strain>
    </source>
</reference>
<evidence type="ECO:0000313" key="2">
    <source>
        <dbReference type="Proteomes" id="UP000276215"/>
    </source>
</evidence>
<dbReference type="EMBL" id="ML120506">
    <property type="protein sequence ID" value="RPA91048.1"/>
    <property type="molecule type" value="Genomic_DNA"/>
</dbReference>
<name>A0A3N4J1V8_9PEZI</name>
<evidence type="ECO:0000313" key="1">
    <source>
        <dbReference type="EMBL" id="RPA91048.1"/>
    </source>
</evidence>
<sequence>HNFLPLYKEAKTQTKAFTEQNIRSAFQKTGIVPFLSCLVLPKKDHAYPPITHSETSFLLDKTPYTKCQLWWQTNQALSFIKTTSPSQICDLILRFSHMAEYNLMAIDIVTTKMQTLQAKIKIAKEMKKDCWIISRARVITGAETLEATQKADAKKKASAISSRTWSKPTMPHCTIPLHSTPRTCSTIYVMPFTPIYASTFVHLLPNHLLCSGPYTIPKANLNGTQTPPVRMIMAAPIANKAILRTATTYCQLEPLPL</sequence>
<dbReference type="STRING" id="1336337.A0A3N4J1V8"/>
<proteinExistence type="predicted"/>
<protein>
    <submittedName>
        <fullName evidence="1">Uncharacterized protein</fullName>
    </submittedName>
</protein>
<keyword evidence="2" id="KW-1185">Reference proteome</keyword>
<organism evidence="1 2">
    <name type="scientific">Choiromyces venosus 120613-1</name>
    <dbReference type="NCBI Taxonomy" id="1336337"/>
    <lineage>
        <taxon>Eukaryota</taxon>
        <taxon>Fungi</taxon>
        <taxon>Dikarya</taxon>
        <taxon>Ascomycota</taxon>
        <taxon>Pezizomycotina</taxon>
        <taxon>Pezizomycetes</taxon>
        <taxon>Pezizales</taxon>
        <taxon>Tuberaceae</taxon>
        <taxon>Choiromyces</taxon>
    </lineage>
</organism>
<gene>
    <name evidence="1" type="ORF">L873DRAFT_1872386</name>
</gene>
<dbReference type="AlphaFoldDB" id="A0A3N4J1V8"/>
<accession>A0A3N4J1V8</accession>
<feature type="non-terminal residue" evidence="1">
    <location>
        <position position="1"/>
    </location>
</feature>
<dbReference type="Proteomes" id="UP000276215">
    <property type="component" value="Unassembled WGS sequence"/>
</dbReference>